<dbReference type="PANTHER" id="PTHR33055">
    <property type="entry name" value="TRANSPOSASE FOR INSERTION SEQUENCE ELEMENT IS1111A"/>
    <property type="match status" value="1"/>
</dbReference>
<dbReference type="EMBL" id="BAAAQN010000117">
    <property type="protein sequence ID" value="GAA2067008.1"/>
    <property type="molecule type" value="Genomic_DNA"/>
</dbReference>
<feature type="region of interest" description="Disordered" evidence="1">
    <location>
        <begin position="183"/>
        <end position="202"/>
    </location>
</feature>
<keyword evidence="4" id="KW-1185">Reference proteome</keyword>
<evidence type="ECO:0000313" key="4">
    <source>
        <dbReference type="Proteomes" id="UP001500751"/>
    </source>
</evidence>
<dbReference type="InterPro" id="IPR047650">
    <property type="entry name" value="Transpos_IS110"/>
</dbReference>
<comment type="caution">
    <text evidence="3">The sequence shown here is derived from an EMBL/GenBank/DDBJ whole genome shotgun (WGS) entry which is preliminary data.</text>
</comment>
<evidence type="ECO:0000259" key="2">
    <source>
        <dbReference type="Pfam" id="PF02371"/>
    </source>
</evidence>
<protein>
    <recommendedName>
        <fullName evidence="2">Transposase IS116/IS110/IS902 C-terminal domain-containing protein</fullName>
    </recommendedName>
</protein>
<dbReference type="Pfam" id="PF02371">
    <property type="entry name" value="Transposase_20"/>
    <property type="match status" value="1"/>
</dbReference>
<dbReference type="Proteomes" id="UP001500751">
    <property type="component" value="Unassembled WGS sequence"/>
</dbReference>
<dbReference type="InterPro" id="IPR003346">
    <property type="entry name" value="Transposase_20"/>
</dbReference>
<dbReference type="PANTHER" id="PTHR33055:SF3">
    <property type="entry name" value="PUTATIVE TRANSPOSASE FOR IS117-RELATED"/>
    <property type="match status" value="1"/>
</dbReference>
<name>A0ABN2VQ37_9ACTN</name>
<evidence type="ECO:0000256" key="1">
    <source>
        <dbReference type="SAM" id="MobiDB-lite"/>
    </source>
</evidence>
<sequence length="215" mass="22611">MALGVPAGYDDDLVAENTRPAARLRQALMHVHPALERVLGPRLKTGSVLDLLANAPTPAALAQKSAVELASRLHAPGRTHATVGKLVDDIQAALAAQMVEVPGTDAFGRVIGAPAARMREIMAERIALLKQIETYLDAYPAAKIYTSMPGIGSRCAARLIAIIGDGSEFPMAGHLASYAGLAPPRSSGARARPSTRCGPARRATDDLRTCCSQRT</sequence>
<feature type="domain" description="Transposase IS116/IS110/IS902 C-terminal" evidence="2">
    <location>
        <begin position="144"/>
        <end position="196"/>
    </location>
</feature>
<evidence type="ECO:0000313" key="3">
    <source>
        <dbReference type="EMBL" id="GAA2067008.1"/>
    </source>
</evidence>
<proteinExistence type="predicted"/>
<gene>
    <name evidence="3" type="ORF">GCM10009839_93560</name>
</gene>
<reference evidence="3 4" key="1">
    <citation type="journal article" date="2019" name="Int. J. Syst. Evol. Microbiol.">
        <title>The Global Catalogue of Microorganisms (GCM) 10K type strain sequencing project: providing services to taxonomists for standard genome sequencing and annotation.</title>
        <authorList>
            <consortium name="The Broad Institute Genomics Platform"/>
            <consortium name="The Broad Institute Genome Sequencing Center for Infectious Disease"/>
            <person name="Wu L."/>
            <person name="Ma J."/>
        </authorList>
    </citation>
    <scope>NUCLEOTIDE SEQUENCE [LARGE SCALE GENOMIC DNA]</scope>
    <source>
        <strain evidence="3 4">JCM 16014</strain>
    </source>
</reference>
<accession>A0ABN2VQ37</accession>
<organism evidence="3 4">
    <name type="scientific">Catenulispora yoronensis</name>
    <dbReference type="NCBI Taxonomy" id="450799"/>
    <lineage>
        <taxon>Bacteria</taxon>
        <taxon>Bacillati</taxon>
        <taxon>Actinomycetota</taxon>
        <taxon>Actinomycetes</taxon>
        <taxon>Catenulisporales</taxon>
        <taxon>Catenulisporaceae</taxon>
        <taxon>Catenulispora</taxon>
    </lineage>
</organism>